<evidence type="ECO:0000313" key="2">
    <source>
        <dbReference type="EMBL" id="KAJ8782111.1"/>
    </source>
</evidence>
<protein>
    <submittedName>
        <fullName evidence="2">Uncharacterized protein</fullName>
    </submittedName>
</protein>
<dbReference type="Proteomes" id="UP001159641">
    <property type="component" value="Unassembled WGS sequence"/>
</dbReference>
<accession>A0AB34GNX1</accession>
<organism evidence="2 4">
    <name type="scientific">Eschrichtius robustus</name>
    <name type="common">California gray whale</name>
    <name type="synonym">Eschrichtius gibbosus</name>
    <dbReference type="NCBI Taxonomy" id="9764"/>
    <lineage>
        <taxon>Eukaryota</taxon>
        <taxon>Metazoa</taxon>
        <taxon>Chordata</taxon>
        <taxon>Craniata</taxon>
        <taxon>Vertebrata</taxon>
        <taxon>Euteleostomi</taxon>
        <taxon>Mammalia</taxon>
        <taxon>Eutheria</taxon>
        <taxon>Laurasiatheria</taxon>
        <taxon>Artiodactyla</taxon>
        <taxon>Whippomorpha</taxon>
        <taxon>Cetacea</taxon>
        <taxon>Mysticeti</taxon>
        <taxon>Eschrichtiidae</taxon>
        <taxon>Eschrichtius</taxon>
    </lineage>
</organism>
<dbReference type="AlphaFoldDB" id="A0AB34GNX1"/>
<dbReference type="EMBL" id="JAIQCJ010002130">
    <property type="protein sequence ID" value="KAJ8782111.1"/>
    <property type="molecule type" value="Genomic_DNA"/>
</dbReference>
<sequence length="122" mass="13241">MHQRAGGQQEEGLFCHSPTNGYVPQEVNETFGHRGTCTGRVPCEDEGRGFPGGAVAENLPASAGDTGSSPGPGRCHMPRSNWAREPQLLSLSAVTTEPARLELVLDNKRSHRNEKPVHRNEE</sequence>
<name>A0AB34GNX1_ESCRO</name>
<evidence type="ECO:0000256" key="1">
    <source>
        <dbReference type="SAM" id="MobiDB-lite"/>
    </source>
</evidence>
<proteinExistence type="predicted"/>
<feature type="region of interest" description="Disordered" evidence="1">
    <location>
        <begin position="48"/>
        <end position="75"/>
    </location>
</feature>
<gene>
    <name evidence="3" type="ORF">J1605_001975</name>
    <name evidence="2" type="ORF">J1605_010441</name>
</gene>
<evidence type="ECO:0000313" key="4">
    <source>
        <dbReference type="Proteomes" id="UP001159641"/>
    </source>
</evidence>
<keyword evidence="4" id="KW-1185">Reference proteome</keyword>
<evidence type="ECO:0000313" key="3">
    <source>
        <dbReference type="EMBL" id="KAJ8796904.1"/>
    </source>
</evidence>
<comment type="caution">
    <text evidence="2">The sequence shown here is derived from an EMBL/GenBank/DDBJ whole genome shotgun (WGS) entry which is preliminary data.</text>
</comment>
<dbReference type="EMBL" id="JAIQCJ010000291">
    <property type="protein sequence ID" value="KAJ8796904.1"/>
    <property type="molecule type" value="Genomic_DNA"/>
</dbReference>
<reference evidence="2 4" key="1">
    <citation type="submission" date="2022-11" db="EMBL/GenBank/DDBJ databases">
        <title>Whole genome sequence of Eschrichtius robustus ER-17-0199.</title>
        <authorList>
            <person name="Bruniche-Olsen A."/>
            <person name="Black A.N."/>
            <person name="Fields C.J."/>
            <person name="Walden K."/>
            <person name="Dewoody J.A."/>
        </authorList>
    </citation>
    <scope>NUCLEOTIDE SEQUENCE [LARGE SCALE GENOMIC DNA]</scope>
    <source>
        <strain evidence="2">ER-17-0199</strain>
        <tissue evidence="2">Blubber</tissue>
    </source>
</reference>